<sequence length="24" mass="2972">MRGWGIGGEAWVWRRQLRAWEEEL</sequence>
<protein>
    <recommendedName>
        <fullName evidence="3">Receptor-like kinase</fullName>
    </recommendedName>
</protein>
<reference evidence="1 2" key="2">
    <citation type="journal article" date="2017" name="Front. Plant Sci.">
        <title>Gene Classification and Mining of Molecular Markers Useful in Red Clover (Trifolium pratense) Breeding.</title>
        <authorList>
            <person name="Istvanek J."/>
            <person name="Dluhosova J."/>
            <person name="Dluhos P."/>
            <person name="Patkova L."/>
            <person name="Nedelnik J."/>
            <person name="Repkova J."/>
        </authorList>
    </citation>
    <scope>NUCLEOTIDE SEQUENCE [LARGE SCALE GENOMIC DNA]</scope>
    <source>
        <strain evidence="2">cv. Tatra</strain>
        <tissue evidence="1">Young leaves</tissue>
    </source>
</reference>
<gene>
    <name evidence="1" type="ORF">L195_g064241</name>
</gene>
<feature type="non-terminal residue" evidence="1">
    <location>
        <position position="24"/>
    </location>
</feature>
<evidence type="ECO:0000313" key="1">
    <source>
        <dbReference type="EMBL" id="PNX69011.1"/>
    </source>
</evidence>
<evidence type="ECO:0000313" key="2">
    <source>
        <dbReference type="Proteomes" id="UP000236291"/>
    </source>
</evidence>
<dbReference type="AlphaFoldDB" id="A0A2K3KRV6"/>
<organism evidence="1 2">
    <name type="scientific">Trifolium pratense</name>
    <name type="common">Red clover</name>
    <dbReference type="NCBI Taxonomy" id="57577"/>
    <lineage>
        <taxon>Eukaryota</taxon>
        <taxon>Viridiplantae</taxon>
        <taxon>Streptophyta</taxon>
        <taxon>Embryophyta</taxon>
        <taxon>Tracheophyta</taxon>
        <taxon>Spermatophyta</taxon>
        <taxon>Magnoliopsida</taxon>
        <taxon>eudicotyledons</taxon>
        <taxon>Gunneridae</taxon>
        <taxon>Pentapetalae</taxon>
        <taxon>rosids</taxon>
        <taxon>fabids</taxon>
        <taxon>Fabales</taxon>
        <taxon>Fabaceae</taxon>
        <taxon>Papilionoideae</taxon>
        <taxon>50 kb inversion clade</taxon>
        <taxon>NPAAA clade</taxon>
        <taxon>Hologalegina</taxon>
        <taxon>IRL clade</taxon>
        <taxon>Trifolieae</taxon>
        <taxon>Trifolium</taxon>
    </lineage>
</organism>
<dbReference type="Proteomes" id="UP000236291">
    <property type="component" value="Unassembled WGS sequence"/>
</dbReference>
<evidence type="ECO:0008006" key="3">
    <source>
        <dbReference type="Google" id="ProtNLM"/>
    </source>
</evidence>
<reference evidence="1 2" key="1">
    <citation type="journal article" date="2014" name="Am. J. Bot.">
        <title>Genome assembly and annotation for red clover (Trifolium pratense; Fabaceae).</title>
        <authorList>
            <person name="Istvanek J."/>
            <person name="Jaros M."/>
            <person name="Krenek A."/>
            <person name="Repkova J."/>
        </authorList>
    </citation>
    <scope>NUCLEOTIDE SEQUENCE [LARGE SCALE GENOMIC DNA]</scope>
    <source>
        <strain evidence="2">cv. Tatra</strain>
        <tissue evidence="1">Young leaves</tissue>
    </source>
</reference>
<name>A0A2K3KRV6_TRIPR</name>
<proteinExistence type="predicted"/>
<dbReference type="EMBL" id="ASHM01239459">
    <property type="protein sequence ID" value="PNX69011.1"/>
    <property type="molecule type" value="Genomic_DNA"/>
</dbReference>
<accession>A0A2K3KRV6</accession>
<comment type="caution">
    <text evidence="1">The sequence shown here is derived from an EMBL/GenBank/DDBJ whole genome shotgun (WGS) entry which is preliminary data.</text>
</comment>